<dbReference type="EMBL" id="VIIS01001028">
    <property type="protein sequence ID" value="KAF0302676.1"/>
    <property type="molecule type" value="Genomic_DNA"/>
</dbReference>
<feature type="transmembrane region" description="Helical" evidence="1">
    <location>
        <begin position="146"/>
        <end position="170"/>
    </location>
</feature>
<dbReference type="OrthoDB" id="6396357at2759"/>
<evidence type="ECO:0000256" key="1">
    <source>
        <dbReference type="SAM" id="Phobius"/>
    </source>
</evidence>
<dbReference type="AlphaFoldDB" id="A0A6A4W5S7"/>
<dbReference type="Proteomes" id="UP000440578">
    <property type="component" value="Unassembled WGS sequence"/>
</dbReference>
<keyword evidence="3" id="KW-1185">Reference proteome</keyword>
<comment type="caution">
    <text evidence="2">The sequence shown here is derived from an EMBL/GenBank/DDBJ whole genome shotgun (WGS) entry which is preliminary data.</text>
</comment>
<feature type="transmembrane region" description="Helical" evidence="1">
    <location>
        <begin position="79"/>
        <end position="102"/>
    </location>
</feature>
<gene>
    <name evidence="2" type="ORF">FJT64_025239</name>
</gene>
<evidence type="ECO:0000313" key="3">
    <source>
        <dbReference type="Proteomes" id="UP000440578"/>
    </source>
</evidence>
<keyword evidence="1" id="KW-0812">Transmembrane</keyword>
<keyword evidence="1" id="KW-1133">Transmembrane helix</keyword>
<evidence type="ECO:0000313" key="2">
    <source>
        <dbReference type="EMBL" id="KAF0302676.1"/>
    </source>
</evidence>
<feature type="transmembrane region" description="Helical" evidence="1">
    <location>
        <begin position="114"/>
        <end position="134"/>
    </location>
</feature>
<reference evidence="2 3" key="1">
    <citation type="submission" date="2019-07" db="EMBL/GenBank/DDBJ databases">
        <title>Draft genome assembly of a fouling barnacle, Amphibalanus amphitrite (Darwin, 1854): The first reference genome for Thecostraca.</title>
        <authorList>
            <person name="Kim W."/>
        </authorList>
    </citation>
    <scope>NUCLEOTIDE SEQUENCE [LARGE SCALE GENOMIC DNA]</scope>
    <source>
        <strain evidence="2">SNU_AA5</strain>
        <tissue evidence="2">Soma without cirri and trophi</tissue>
    </source>
</reference>
<protein>
    <submittedName>
        <fullName evidence="2">Uncharacterized protein</fullName>
    </submittedName>
</protein>
<sequence>MVPFILLYDVKNRRRARLCAGGRLRTLRCCRAGQCAEVGQRGVMREHRTTTMSSTGYTGFRTVECFQVPYTWKRAGQCIAALLLVCGAAVLACGIRLVYLHYGDCSATCSTELYIGVAAVAAGTLDIALHLLLLGSLRGSWPAGAITVTVWDALKAAAAIYLLVSATYALHTRPETVVFEHYVAEVALVACMTVAVYGLASAAHEQRAANVVDGSDF</sequence>
<keyword evidence="1" id="KW-0472">Membrane</keyword>
<proteinExistence type="predicted"/>
<feature type="transmembrane region" description="Helical" evidence="1">
    <location>
        <begin position="182"/>
        <end position="200"/>
    </location>
</feature>
<accession>A0A6A4W5S7</accession>
<organism evidence="2 3">
    <name type="scientific">Amphibalanus amphitrite</name>
    <name type="common">Striped barnacle</name>
    <name type="synonym">Balanus amphitrite</name>
    <dbReference type="NCBI Taxonomy" id="1232801"/>
    <lineage>
        <taxon>Eukaryota</taxon>
        <taxon>Metazoa</taxon>
        <taxon>Ecdysozoa</taxon>
        <taxon>Arthropoda</taxon>
        <taxon>Crustacea</taxon>
        <taxon>Multicrustacea</taxon>
        <taxon>Cirripedia</taxon>
        <taxon>Thoracica</taxon>
        <taxon>Thoracicalcarea</taxon>
        <taxon>Balanomorpha</taxon>
        <taxon>Balanoidea</taxon>
        <taxon>Balanidae</taxon>
        <taxon>Amphibalaninae</taxon>
        <taxon>Amphibalanus</taxon>
    </lineage>
</organism>
<name>A0A6A4W5S7_AMPAM</name>